<name>A0AA86S4M6_9FABA</name>
<proteinExistence type="predicted"/>
<evidence type="ECO:0000313" key="1">
    <source>
        <dbReference type="EMBL" id="CAJ1933259.1"/>
    </source>
</evidence>
<protein>
    <submittedName>
        <fullName evidence="1">Uncharacterized protein</fullName>
    </submittedName>
</protein>
<reference evidence="1" key="1">
    <citation type="submission" date="2023-10" db="EMBL/GenBank/DDBJ databases">
        <authorList>
            <person name="Domelevo Entfellner J.-B."/>
        </authorList>
    </citation>
    <scope>NUCLEOTIDE SEQUENCE</scope>
</reference>
<dbReference type="Gramene" id="rna-AYBTSS11_LOCUS6249">
    <property type="protein sequence ID" value="CAJ1933259.1"/>
    <property type="gene ID" value="gene-AYBTSS11_LOCUS6249"/>
</dbReference>
<dbReference type="Proteomes" id="UP001189624">
    <property type="component" value="Chromosome 2"/>
</dbReference>
<dbReference type="AlphaFoldDB" id="A0AA86S4M6"/>
<evidence type="ECO:0000313" key="2">
    <source>
        <dbReference type="Proteomes" id="UP001189624"/>
    </source>
</evidence>
<dbReference type="EMBL" id="OY731399">
    <property type="protein sequence ID" value="CAJ1933259.1"/>
    <property type="molecule type" value="Genomic_DNA"/>
</dbReference>
<sequence length="124" mass="14125">MTNFKDVFSAKAKENEVLVSQNNALSLEKNSLIKRVKKVESLVEATKLAQEKVEADLKATMEKTELLEVKVIDLQQTCDDVGYANFTRFKIVSPKRSHMDMGLNFYRIRLVPPHMILDGDKVVI</sequence>
<keyword evidence="2" id="KW-1185">Reference proteome</keyword>
<accession>A0AA86S4M6</accession>
<organism evidence="1 2">
    <name type="scientific">Sphenostylis stenocarpa</name>
    <dbReference type="NCBI Taxonomy" id="92480"/>
    <lineage>
        <taxon>Eukaryota</taxon>
        <taxon>Viridiplantae</taxon>
        <taxon>Streptophyta</taxon>
        <taxon>Embryophyta</taxon>
        <taxon>Tracheophyta</taxon>
        <taxon>Spermatophyta</taxon>
        <taxon>Magnoliopsida</taxon>
        <taxon>eudicotyledons</taxon>
        <taxon>Gunneridae</taxon>
        <taxon>Pentapetalae</taxon>
        <taxon>rosids</taxon>
        <taxon>fabids</taxon>
        <taxon>Fabales</taxon>
        <taxon>Fabaceae</taxon>
        <taxon>Papilionoideae</taxon>
        <taxon>50 kb inversion clade</taxon>
        <taxon>NPAAA clade</taxon>
        <taxon>indigoferoid/millettioid clade</taxon>
        <taxon>Phaseoleae</taxon>
        <taxon>Sphenostylis</taxon>
    </lineage>
</organism>
<gene>
    <name evidence="1" type="ORF">AYBTSS11_LOCUS6249</name>
</gene>